<sequence>MANRLRFDESVSSGLSSEMQKLGFTDYEAKIYIQLLRMHPVTAYELSKVTGVPRANAYHALESLTRKEAVQPVSEDPVRFVPVPPQVLLEGIASSTQRRCDRLTSQLNSMSKSEDTQYVWTISGEPAVDERIKQMILSAKKSIWIKAQDQVLRRHEEVLRSMAHAGVEIFIILFGEEAEEFHYSDNVKIYLHEGNGKTIGTADNLFTITVDHEQLLTANVQGKVFASYTRNQPIVTTAESLIRHDYYMAEIMLRYGDEIHETFGPHLKSLRESRFTPEQLERFHQQLGLS</sequence>
<dbReference type="PANTHER" id="PTHR34293">
    <property type="entry name" value="HTH-TYPE TRANSCRIPTIONAL REGULATOR TRMBL2"/>
    <property type="match status" value="1"/>
</dbReference>
<dbReference type="Pfam" id="PF01978">
    <property type="entry name" value="TrmB"/>
    <property type="match status" value="1"/>
</dbReference>
<keyword evidence="4" id="KW-1185">Reference proteome</keyword>
<comment type="caution">
    <text evidence="3">The sequence shown here is derived from an EMBL/GenBank/DDBJ whole genome shotgun (WGS) entry which is preliminary data.</text>
</comment>
<name>A0ABS9B4A6_9GAMM</name>
<dbReference type="InterPro" id="IPR021586">
    <property type="entry name" value="Tscrpt_reg_TrmB_C"/>
</dbReference>
<dbReference type="PANTHER" id="PTHR34293:SF1">
    <property type="entry name" value="HTH-TYPE TRANSCRIPTIONAL REGULATOR TRMBL2"/>
    <property type="match status" value="1"/>
</dbReference>
<reference evidence="3 4" key="1">
    <citation type="journal article" date="2021" name="Front. Microbiol.">
        <title>Aerobic Denitrification and Heterotrophic Sulfur Oxidation in the Genus Halomonas Revealed by Six Novel Species Characterizations and Genome-Based Analysis.</title>
        <authorList>
            <person name="Wang L."/>
            <person name="Shao Z."/>
        </authorList>
    </citation>
    <scope>NUCLEOTIDE SEQUENCE [LARGE SCALE GENOMIC DNA]</scope>
    <source>
        <strain evidence="3 4">MCCC 1A05748</strain>
    </source>
</reference>
<dbReference type="InterPro" id="IPR036388">
    <property type="entry name" value="WH-like_DNA-bd_sf"/>
</dbReference>
<gene>
    <name evidence="3" type="ORF">HOP60_09095</name>
</gene>
<dbReference type="EMBL" id="JABFTQ010000005">
    <property type="protein sequence ID" value="MCE8046890.1"/>
    <property type="molecule type" value="Genomic_DNA"/>
</dbReference>
<dbReference type="InterPro" id="IPR036390">
    <property type="entry name" value="WH_DNA-bd_sf"/>
</dbReference>
<dbReference type="Pfam" id="PF11495">
    <property type="entry name" value="Regulator_TrmB"/>
    <property type="match status" value="1"/>
</dbReference>
<dbReference type="InterPro" id="IPR002831">
    <property type="entry name" value="Tscrpt_reg_TrmB_N"/>
</dbReference>
<dbReference type="InterPro" id="IPR051797">
    <property type="entry name" value="TrmB-like"/>
</dbReference>
<dbReference type="RefSeq" id="WP_234250326.1">
    <property type="nucleotide sequence ID" value="NZ_JABFTQ010000005.1"/>
</dbReference>
<evidence type="ECO:0000313" key="4">
    <source>
        <dbReference type="Proteomes" id="UP001320154"/>
    </source>
</evidence>
<accession>A0ABS9B4A6</accession>
<evidence type="ECO:0000259" key="1">
    <source>
        <dbReference type="Pfam" id="PF01978"/>
    </source>
</evidence>
<dbReference type="Gene3D" id="1.10.10.10">
    <property type="entry name" value="Winged helix-like DNA-binding domain superfamily/Winged helix DNA-binding domain"/>
    <property type="match status" value="1"/>
</dbReference>
<feature type="domain" description="Transcription regulator TrmB N-terminal" evidence="1">
    <location>
        <begin position="19"/>
        <end position="85"/>
    </location>
</feature>
<feature type="domain" description="Transcription regulator TrmB C-terminal" evidence="2">
    <location>
        <begin position="118"/>
        <end position="215"/>
    </location>
</feature>
<organism evidence="3 4">
    <name type="scientific">Billgrantia desiderata</name>
    <dbReference type="NCBI Taxonomy" id="52021"/>
    <lineage>
        <taxon>Bacteria</taxon>
        <taxon>Pseudomonadati</taxon>
        <taxon>Pseudomonadota</taxon>
        <taxon>Gammaproteobacteria</taxon>
        <taxon>Oceanospirillales</taxon>
        <taxon>Halomonadaceae</taxon>
        <taxon>Billgrantia</taxon>
    </lineage>
</organism>
<dbReference type="Proteomes" id="UP001320154">
    <property type="component" value="Unassembled WGS sequence"/>
</dbReference>
<evidence type="ECO:0000259" key="2">
    <source>
        <dbReference type="Pfam" id="PF11495"/>
    </source>
</evidence>
<dbReference type="CDD" id="cd09124">
    <property type="entry name" value="PLDc_like_TrmB_middle"/>
    <property type="match status" value="1"/>
</dbReference>
<proteinExistence type="predicted"/>
<dbReference type="SUPFAM" id="SSF56024">
    <property type="entry name" value="Phospholipase D/nuclease"/>
    <property type="match status" value="1"/>
</dbReference>
<protein>
    <submittedName>
        <fullName evidence="3">TrmB family transcriptional regulator</fullName>
    </submittedName>
</protein>
<evidence type="ECO:0000313" key="3">
    <source>
        <dbReference type="EMBL" id="MCE8046890.1"/>
    </source>
</evidence>
<dbReference type="SUPFAM" id="SSF46785">
    <property type="entry name" value="Winged helix' DNA-binding domain"/>
    <property type="match status" value="1"/>
</dbReference>